<dbReference type="RefSeq" id="WP_317625025.1">
    <property type="nucleotide sequence ID" value="NZ_JANFFA010000001.1"/>
</dbReference>
<comment type="caution">
    <text evidence="2">The sequence shown here is derived from an EMBL/GenBank/DDBJ whole genome shotgun (WGS) entry which is preliminary data.</text>
</comment>
<dbReference type="AlphaFoldDB" id="A0AAJ1X4T4"/>
<evidence type="ECO:0000313" key="2">
    <source>
        <dbReference type="EMBL" id="MDQ2093439.1"/>
    </source>
</evidence>
<organism evidence="2 3">
    <name type="scientific">Rhodalgimonas zhirmunskyi</name>
    <dbReference type="NCBI Taxonomy" id="2964767"/>
    <lineage>
        <taxon>Bacteria</taxon>
        <taxon>Pseudomonadati</taxon>
        <taxon>Pseudomonadota</taxon>
        <taxon>Alphaproteobacteria</taxon>
        <taxon>Rhodobacterales</taxon>
        <taxon>Roseobacteraceae</taxon>
        <taxon>Rhodalgimonas</taxon>
    </lineage>
</organism>
<keyword evidence="1" id="KW-0732">Signal</keyword>
<keyword evidence="3" id="KW-1185">Reference proteome</keyword>
<protein>
    <submittedName>
        <fullName evidence="2">Uncharacterized protein</fullName>
    </submittedName>
</protein>
<evidence type="ECO:0000256" key="1">
    <source>
        <dbReference type="SAM" id="SignalP"/>
    </source>
</evidence>
<sequence length="138" mass="15558">MKTPHTLFGLALMALPLTPLHAQTPDQFSCAVEDFIGFSDDAAFKAKNKRKRFTLRITGTEVIAFVKSKDFRDHENRYEIIQRKMLDTVAINAGRGSLGTLVIPADPRRTLARKGYFNASVSTQSNHFVNSWLLRCTK</sequence>
<feature type="chain" id="PRO_5042615496" evidence="1">
    <location>
        <begin position="23"/>
        <end position="138"/>
    </location>
</feature>
<reference evidence="2" key="2">
    <citation type="submission" date="2023-04" db="EMBL/GenBank/DDBJ databases">
        <title>'Rhodoalgimonas zhirmunskyi' gen. nov., isolated from a red alga.</title>
        <authorList>
            <person name="Nedashkovskaya O.I."/>
            <person name="Otstavnykh N.Y."/>
            <person name="Bystritskaya E.P."/>
            <person name="Balabanova L.A."/>
            <person name="Isaeva M.P."/>
        </authorList>
    </citation>
    <scope>NUCLEOTIDE SEQUENCE</scope>
    <source>
        <strain evidence="2">10Alg 79</strain>
    </source>
</reference>
<reference evidence="2" key="1">
    <citation type="submission" date="2022-07" db="EMBL/GenBank/DDBJ databases">
        <authorList>
            <person name="Otstavnykh N."/>
            <person name="Isaeva M."/>
            <person name="Bystritskaya E."/>
        </authorList>
    </citation>
    <scope>NUCLEOTIDE SEQUENCE</scope>
    <source>
        <strain evidence="2">10Alg 79</strain>
    </source>
</reference>
<evidence type="ECO:0000313" key="3">
    <source>
        <dbReference type="Proteomes" id="UP001227162"/>
    </source>
</evidence>
<proteinExistence type="predicted"/>
<feature type="signal peptide" evidence="1">
    <location>
        <begin position="1"/>
        <end position="22"/>
    </location>
</feature>
<dbReference type="EMBL" id="JANFFA010000001">
    <property type="protein sequence ID" value="MDQ2093439.1"/>
    <property type="molecule type" value="Genomic_DNA"/>
</dbReference>
<accession>A0AAJ1X4T4</accession>
<gene>
    <name evidence="2" type="ORF">NOI20_04895</name>
</gene>
<dbReference type="Proteomes" id="UP001227162">
    <property type="component" value="Unassembled WGS sequence"/>
</dbReference>
<name>A0AAJ1X4T4_9RHOB</name>